<accession>A0A4Z2IJK0</accession>
<comment type="caution">
    <text evidence="2">The sequence shown here is derived from an EMBL/GenBank/DDBJ whole genome shotgun (WGS) entry which is preliminary data.</text>
</comment>
<reference evidence="2 3" key="1">
    <citation type="submission" date="2019-03" db="EMBL/GenBank/DDBJ databases">
        <title>First draft genome of Liparis tanakae, snailfish: a comprehensive survey of snailfish specific genes.</title>
        <authorList>
            <person name="Kim W."/>
            <person name="Song I."/>
            <person name="Jeong J.-H."/>
            <person name="Kim D."/>
            <person name="Kim S."/>
            <person name="Ryu S."/>
            <person name="Song J.Y."/>
            <person name="Lee S.K."/>
        </authorList>
    </citation>
    <scope>NUCLEOTIDE SEQUENCE [LARGE SCALE GENOMIC DNA]</scope>
    <source>
        <tissue evidence="2">Muscle</tissue>
    </source>
</reference>
<evidence type="ECO:0000313" key="2">
    <source>
        <dbReference type="EMBL" id="TNN78190.1"/>
    </source>
</evidence>
<name>A0A4Z2IJK0_9TELE</name>
<evidence type="ECO:0000313" key="3">
    <source>
        <dbReference type="Proteomes" id="UP000314294"/>
    </source>
</evidence>
<dbReference type="AlphaFoldDB" id="A0A4Z2IJK0"/>
<evidence type="ECO:0000256" key="1">
    <source>
        <dbReference type="SAM" id="SignalP"/>
    </source>
</evidence>
<dbReference type="EMBL" id="SRLO01000076">
    <property type="protein sequence ID" value="TNN78190.1"/>
    <property type="molecule type" value="Genomic_DNA"/>
</dbReference>
<dbReference type="Proteomes" id="UP000314294">
    <property type="component" value="Unassembled WGS sequence"/>
</dbReference>
<evidence type="ECO:0008006" key="4">
    <source>
        <dbReference type="Google" id="ProtNLM"/>
    </source>
</evidence>
<protein>
    <recommendedName>
        <fullName evidence="4">PDZ domain-containing protein</fullName>
    </recommendedName>
</protein>
<sequence>MKRTSHVWLNLLTAGLLIPMMMAKNELRFLNSRQLWTHKRDTKRLSSPGCTNRHPMKRVTVSGRRHSLCCYLDELLEELDSLAELRAEAHLGDHPQLDVVEPPQKQVQISRGPPEALPAKRVVEQLMLEGRREETLRGAGLEVIQAEVDQHKLVSGAQFVGHGTDHLSSSRCHGNPDSGTNSFKALKIRESFDKLPYNSYRDTAEEPESDQAWDVCTSHYSRHRKASHRHLKERDGSRLLLEQWVSSSLVLDGRLLRQHFHKQNGGTAQCGSVSGDGYTGYAGGLKALCVVRKGTAPRKRAGRVYVKDQVATLNNTNPSGPSSGLERDTYLVVTTVI</sequence>
<feature type="chain" id="PRO_5021303383" description="PDZ domain-containing protein" evidence="1">
    <location>
        <begin position="24"/>
        <end position="337"/>
    </location>
</feature>
<gene>
    <name evidence="2" type="ORF">EYF80_011695</name>
</gene>
<keyword evidence="1" id="KW-0732">Signal</keyword>
<feature type="signal peptide" evidence="1">
    <location>
        <begin position="1"/>
        <end position="23"/>
    </location>
</feature>
<organism evidence="2 3">
    <name type="scientific">Liparis tanakae</name>
    <name type="common">Tanaka's snailfish</name>
    <dbReference type="NCBI Taxonomy" id="230148"/>
    <lineage>
        <taxon>Eukaryota</taxon>
        <taxon>Metazoa</taxon>
        <taxon>Chordata</taxon>
        <taxon>Craniata</taxon>
        <taxon>Vertebrata</taxon>
        <taxon>Euteleostomi</taxon>
        <taxon>Actinopterygii</taxon>
        <taxon>Neopterygii</taxon>
        <taxon>Teleostei</taxon>
        <taxon>Neoteleostei</taxon>
        <taxon>Acanthomorphata</taxon>
        <taxon>Eupercaria</taxon>
        <taxon>Perciformes</taxon>
        <taxon>Cottioidei</taxon>
        <taxon>Cottales</taxon>
        <taxon>Liparidae</taxon>
        <taxon>Liparis</taxon>
    </lineage>
</organism>
<proteinExistence type="predicted"/>
<keyword evidence="3" id="KW-1185">Reference proteome</keyword>